<keyword evidence="3" id="KW-1185">Reference proteome</keyword>
<dbReference type="Gene3D" id="3.90.1150.10">
    <property type="entry name" value="Aspartate Aminotransferase, domain 1"/>
    <property type="match status" value="1"/>
</dbReference>
<dbReference type="PANTHER" id="PTHR42858:SF1">
    <property type="entry name" value="LD15494P"/>
    <property type="match status" value="1"/>
</dbReference>
<dbReference type="Pfam" id="PF00155">
    <property type="entry name" value="Aminotran_1_2"/>
    <property type="match status" value="1"/>
</dbReference>
<dbReference type="Gene3D" id="3.40.640.10">
    <property type="entry name" value="Type I PLP-dependent aspartate aminotransferase-like (Major domain)"/>
    <property type="match status" value="1"/>
</dbReference>
<name>A0A084AN23_STACB</name>
<sequence length="447" mass="49607">MTQIKGHLINLVRGWPNPSLLPTQLLSASAQTVLADPSIYSTALQYGDDPGYQPLREAMATWLHEHYKVERDPERICISGGASQNIACILQSYTDPNVTRAVWIAAPTYHLVCDIFSDAGFSGRLKAFPEDEEGPNIESLESRLRTFDEGRLGTKAPVKDHGPYRKFYRHIIYVVPTCANPSGKTMPVKRRKDLVQLARRHDALIICDDVYDFLQWPVCHDTVLSRVESDALPEMILPRLCDIDLEMEISPNDENGFGYAVSNGSFSKLVGPGMRTGWLEGSRAFVFGLAQTGSTKSGGSPSQFSAAVIADMLASRALQNHLATVVRPALHRRHHIFVQSIQQYLVPLGINLRWTGLVGCSIYGGYFVWLTLPEHLSADTVAGACIEESLIVASGTIFQVKGDSETVDLNAFLRLTFAYVPEEDLVQGVIRLMNVIQKLLEKEIRYS</sequence>
<dbReference type="InterPro" id="IPR015421">
    <property type="entry name" value="PyrdxlP-dep_Trfase_major"/>
</dbReference>
<dbReference type="GO" id="GO:0047536">
    <property type="term" value="F:2-aminoadipate transaminase activity"/>
    <property type="evidence" value="ECO:0007669"/>
    <property type="project" value="TreeGrafter"/>
</dbReference>
<dbReference type="HOGENOM" id="CLU_017584_0_6_1"/>
<dbReference type="InterPro" id="IPR004839">
    <property type="entry name" value="Aminotransferase_I/II_large"/>
</dbReference>
<dbReference type="CDD" id="cd00609">
    <property type="entry name" value="AAT_like"/>
    <property type="match status" value="1"/>
</dbReference>
<dbReference type="Proteomes" id="UP000028045">
    <property type="component" value="Unassembled WGS sequence"/>
</dbReference>
<dbReference type="AlphaFoldDB" id="A0A084AN23"/>
<proteinExistence type="predicted"/>
<accession>A0A084AN23</accession>
<evidence type="ECO:0000313" key="2">
    <source>
        <dbReference type="EMBL" id="KEY66702.1"/>
    </source>
</evidence>
<evidence type="ECO:0000259" key="1">
    <source>
        <dbReference type="Pfam" id="PF00155"/>
    </source>
</evidence>
<protein>
    <recommendedName>
        <fullName evidence="1">Aminotransferase class I/classII large domain-containing protein</fullName>
    </recommendedName>
</protein>
<dbReference type="InterPro" id="IPR015424">
    <property type="entry name" value="PyrdxlP-dep_Trfase"/>
</dbReference>
<dbReference type="GO" id="GO:0030170">
    <property type="term" value="F:pyridoxal phosphate binding"/>
    <property type="evidence" value="ECO:0007669"/>
    <property type="project" value="InterPro"/>
</dbReference>
<dbReference type="SUPFAM" id="SSF53383">
    <property type="entry name" value="PLP-dependent transferases"/>
    <property type="match status" value="1"/>
</dbReference>
<feature type="domain" description="Aminotransferase class I/classII large" evidence="1">
    <location>
        <begin position="41"/>
        <end position="428"/>
    </location>
</feature>
<dbReference type="PANTHER" id="PTHR42858">
    <property type="entry name" value="AMINOTRANSFERASE"/>
    <property type="match status" value="1"/>
</dbReference>
<dbReference type="InterPro" id="IPR015422">
    <property type="entry name" value="PyrdxlP-dep_Trfase_small"/>
</dbReference>
<dbReference type="EMBL" id="KL648648">
    <property type="protein sequence ID" value="KEY66702.1"/>
    <property type="molecule type" value="Genomic_DNA"/>
</dbReference>
<dbReference type="OrthoDB" id="7042322at2759"/>
<organism evidence="2 3">
    <name type="scientific">Stachybotrys chartarum (strain CBS 109288 / IBT 7711)</name>
    <name type="common">Toxic black mold</name>
    <name type="synonym">Stilbospora chartarum</name>
    <dbReference type="NCBI Taxonomy" id="1280523"/>
    <lineage>
        <taxon>Eukaryota</taxon>
        <taxon>Fungi</taxon>
        <taxon>Dikarya</taxon>
        <taxon>Ascomycota</taxon>
        <taxon>Pezizomycotina</taxon>
        <taxon>Sordariomycetes</taxon>
        <taxon>Hypocreomycetidae</taxon>
        <taxon>Hypocreales</taxon>
        <taxon>Stachybotryaceae</taxon>
        <taxon>Stachybotrys</taxon>
    </lineage>
</organism>
<gene>
    <name evidence="2" type="ORF">S7711_09722</name>
</gene>
<evidence type="ECO:0000313" key="3">
    <source>
        <dbReference type="Proteomes" id="UP000028045"/>
    </source>
</evidence>
<reference evidence="2 3" key="1">
    <citation type="journal article" date="2014" name="BMC Genomics">
        <title>Comparative genome sequencing reveals chemotype-specific gene clusters in the toxigenic black mold Stachybotrys.</title>
        <authorList>
            <person name="Semeiks J."/>
            <person name="Borek D."/>
            <person name="Otwinowski Z."/>
            <person name="Grishin N.V."/>
        </authorList>
    </citation>
    <scope>NUCLEOTIDE SEQUENCE [LARGE SCALE GENOMIC DNA]</scope>
    <source>
        <strain evidence="3">CBS 109288 / IBT 7711</strain>
    </source>
</reference>